<reference evidence="2 3" key="1">
    <citation type="submission" date="2020-11" db="EMBL/GenBank/DDBJ databases">
        <title>A novel isolate from a Black sea contaminated sediment with potential to produce alkanes: Plantactinospora alkalitolerans sp. nov.</title>
        <authorList>
            <person name="Carro L."/>
            <person name="Veyisoglu A."/>
            <person name="Guven K."/>
            <person name="Schumann P."/>
            <person name="Klenk H.-P."/>
            <person name="Sahin N."/>
        </authorList>
    </citation>
    <scope>NUCLEOTIDE SEQUENCE [LARGE SCALE GENOMIC DNA]</scope>
    <source>
        <strain evidence="2 3">S1510</strain>
    </source>
</reference>
<evidence type="ECO:0000256" key="1">
    <source>
        <dbReference type="SAM" id="Phobius"/>
    </source>
</evidence>
<feature type="transmembrane region" description="Helical" evidence="1">
    <location>
        <begin position="323"/>
        <end position="341"/>
    </location>
</feature>
<proteinExistence type="predicted"/>
<feature type="transmembrane region" description="Helical" evidence="1">
    <location>
        <begin position="72"/>
        <end position="92"/>
    </location>
</feature>
<dbReference type="Pfam" id="PF12679">
    <property type="entry name" value="ABC2_membrane_2"/>
    <property type="match status" value="1"/>
</dbReference>
<accession>A0ABS0HAZ6</accession>
<sequence length="346" mass="37372">MTWLTWRQFRGQFLVGLAVLAVVAAFLLYLGFRMRHVYDTDVAGCVAADGCDVTLARNTFANEYGELVTMPAILLMVLPLLVGLFWGTPLVTREFENHTHRLVWNQSVTRRRWLAVKLAMVGSAAVLVTGAVSGLLTWAASRYDAVLGSRFGELSFATRNIVPLGYAAFAFALAVTIGLVVRRTVRAMAVTLLAVAVLQILIPGLARGHVLPPVTRSVAYDAGVPDNGGRLAIRREGPVLVTGYVIPGALKLSTNEKLLTATGGETDTATIRPCLGATSSVQREADPNGGQDPIEACVAGLNLHFDVTYQPADRYWSFQRLEFGGFLVLAGLSCAVALWRVRRLTG</sequence>
<dbReference type="RefSeq" id="WP_196206923.1">
    <property type="nucleotide sequence ID" value="NZ_JADPUN010000428.1"/>
</dbReference>
<feature type="transmembrane region" description="Helical" evidence="1">
    <location>
        <begin position="161"/>
        <end position="181"/>
    </location>
</feature>
<name>A0ABS0HAZ6_9ACTN</name>
<evidence type="ECO:0000313" key="3">
    <source>
        <dbReference type="Proteomes" id="UP000638560"/>
    </source>
</evidence>
<keyword evidence="1" id="KW-0472">Membrane</keyword>
<keyword evidence="1" id="KW-0812">Transmembrane</keyword>
<comment type="caution">
    <text evidence="2">The sequence shown here is derived from an EMBL/GenBank/DDBJ whole genome shotgun (WGS) entry which is preliminary data.</text>
</comment>
<gene>
    <name evidence="2" type="ORF">I0C86_42190</name>
</gene>
<keyword evidence="1" id="KW-1133">Transmembrane helix</keyword>
<organism evidence="2 3">
    <name type="scientific">Plantactinospora alkalitolerans</name>
    <dbReference type="NCBI Taxonomy" id="2789879"/>
    <lineage>
        <taxon>Bacteria</taxon>
        <taxon>Bacillati</taxon>
        <taxon>Actinomycetota</taxon>
        <taxon>Actinomycetes</taxon>
        <taxon>Micromonosporales</taxon>
        <taxon>Micromonosporaceae</taxon>
        <taxon>Plantactinospora</taxon>
    </lineage>
</organism>
<dbReference type="EMBL" id="JADPUN010000428">
    <property type="protein sequence ID" value="MBF9135466.1"/>
    <property type="molecule type" value="Genomic_DNA"/>
</dbReference>
<evidence type="ECO:0000313" key="2">
    <source>
        <dbReference type="EMBL" id="MBF9135466.1"/>
    </source>
</evidence>
<feature type="transmembrane region" description="Helical" evidence="1">
    <location>
        <begin position="188"/>
        <end position="206"/>
    </location>
</feature>
<feature type="transmembrane region" description="Helical" evidence="1">
    <location>
        <begin position="113"/>
        <end position="141"/>
    </location>
</feature>
<dbReference type="Proteomes" id="UP000638560">
    <property type="component" value="Unassembled WGS sequence"/>
</dbReference>
<protein>
    <submittedName>
        <fullName evidence="2">ABC transporter permease subunit</fullName>
    </submittedName>
</protein>
<keyword evidence="3" id="KW-1185">Reference proteome</keyword>
<feature type="transmembrane region" description="Helical" evidence="1">
    <location>
        <begin position="12"/>
        <end position="32"/>
    </location>
</feature>